<dbReference type="Proteomes" id="UP001275084">
    <property type="component" value="Unassembled WGS sequence"/>
</dbReference>
<reference evidence="1" key="1">
    <citation type="journal article" date="2023" name="Mol. Phylogenet. Evol.">
        <title>Genome-scale phylogeny and comparative genomics of the fungal order Sordariales.</title>
        <authorList>
            <person name="Hensen N."/>
            <person name="Bonometti L."/>
            <person name="Westerberg I."/>
            <person name="Brannstrom I.O."/>
            <person name="Guillou S."/>
            <person name="Cros-Aarteil S."/>
            <person name="Calhoun S."/>
            <person name="Haridas S."/>
            <person name="Kuo A."/>
            <person name="Mondo S."/>
            <person name="Pangilinan J."/>
            <person name="Riley R."/>
            <person name="LaButti K."/>
            <person name="Andreopoulos B."/>
            <person name="Lipzen A."/>
            <person name="Chen C."/>
            <person name="Yan M."/>
            <person name="Daum C."/>
            <person name="Ng V."/>
            <person name="Clum A."/>
            <person name="Steindorff A."/>
            <person name="Ohm R.A."/>
            <person name="Martin F."/>
            <person name="Silar P."/>
            <person name="Natvig D.O."/>
            <person name="Lalanne C."/>
            <person name="Gautier V."/>
            <person name="Ament-Velasquez S.L."/>
            <person name="Kruys A."/>
            <person name="Hutchinson M.I."/>
            <person name="Powell A.J."/>
            <person name="Barry K."/>
            <person name="Miller A.N."/>
            <person name="Grigoriev I.V."/>
            <person name="Debuchy R."/>
            <person name="Gladieux P."/>
            <person name="Hiltunen Thoren M."/>
            <person name="Johannesson H."/>
        </authorList>
    </citation>
    <scope>NUCLEOTIDE SEQUENCE</scope>
    <source>
        <strain evidence="1">CBS 955.72</strain>
    </source>
</reference>
<evidence type="ECO:0000313" key="2">
    <source>
        <dbReference type="Proteomes" id="UP001275084"/>
    </source>
</evidence>
<dbReference type="AlphaFoldDB" id="A0AAJ0HT44"/>
<evidence type="ECO:0000313" key="1">
    <source>
        <dbReference type="EMBL" id="KAK3362258.1"/>
    </source>
</evidence>
<accession>A0AAJ0HT44</accession>
<comment type="caution">
    <text evidence="1">The sequence shown here is derived from an EMBL/GenBank/DDBJ whole genome shotgun (WGS) entry which is preliminary data.</text>
</comment>
<dbReference type="EMBL" id="JAUIQD010000001">
    <property type="protein sequence ID" value="KAK3362258.1"/>
    <property type="molecule type" value="Genomic_DNA"/>
</dbReference>
<name>A0AAJ0HT44_9PEZI</name>
<sequence>MRQMQPPKVRPTWQLAWRLVEVSSSGRHSSRVTSKDGNTADPFYLSTHTVAQYASLRPRMTKLTDSPGHEASRRASWMCFVDEDPVSILAGLHCSTGESEEGTWVPLHRVEKQRRCRGPWAGPLRSCLLFAGSCTFFSFEHSRAEGGYGMQLDEFGRSCNTRKTTHSNDTSATSLAINMNILDARFLPVPAKLGLPTQFSYKETRAAPVSPAELRVILLWCC</sequence>
<gene>
    <name evidence="1" type="ORF">B0T25DRAFT_1528</name>
</gene>
<keyword evidence="2" id="KW-1185">Reference proteome</keyword>
<proteinExistence type="predicted"/>
<organism evidence="1 2">
    <name type="scientific">Lasiosphaeria hispida</name>
    <dbReference type="NCBI Taxonomy" id="260671"/>
    <lineage>
        <taxon>Eukaryota</taxon>
        <taxon>Fungi</taxon>
        <taxon>Dikarya</taxon>
        <taxon>Ascomycota</taxon>
        <taxon>Pezizomycotina</taxon>
        <taxon>Sordariomycetes</taxon>
        <taxon>Sordariomycetidae</taxon>
        <taxon>Sordariales</taxon>
        <taxon>Lasiosphaeriaceae</taxon>
        <taxon>Lasiosphaeria</taxon>
    </lineage>
</organism>
<reference evidence="1" key="2">
    <citation type="submission" date="2023-06" db="EMBL/GenBank/DDBJ databases">
        <authorList>
            <consortium name="Lawrence Berkeley National Laboratory"/>
            <person name="Haridas S."/>
            <person name="Hensen N."/>
            <person name="Bonometti L."/>
            <person name="Westerberg I."/>
            <person name="Brannstrom I.O."/>
            <person name="Guillou S."/>
            <person name="Cros-Aarteil S."/>
            <person name="Calhoun S."/>
            <person name="Kuo A."/>
            <person name="Mondo S."/>
            <person name="Pangilinan J."/>
            <person name="Riley R."/>
            <person name="Labutti K."/>
            <person name="Andreopoulos B."/>
            <person name="Lipzen A."/>
            <person name="Chen C."/>
            <person name="Yanf M."/>
            <person name="Daum C."/>
            <person name="Ng V."/>
            <person name="Clum A."/>
            <person name="Steindorff A."/>
            <person name="Ohm R."/>
            <person name="Martin F."/>
            <person name="Silar P."/>
            <person name="Natvig D."/>
            <person name="Lalanne C."/>
            <person name="Gautier V."/>
            <person name="Ament-Velasquez S.L."/>
            <person name="Kruys A."/>
            <person name="Hutchinson M.I."/>
            <person name="Powell A.J."/>
            <person name="Barry K."/>
            <person name="Miller A.N."/>
            <person name="Grigoriev I.V."/>
            <person name="Debuchy R."/>
            <person name="Gladieux P."/>
            <person name="Thoren M.H."/>
            <person name="Johannesson H."/>
        </authorList>
    </citation>
    <scope>NUCLEOTIDE SEQUENCE</scope>
    <source>
        <strain evidence="1">CBS 955.72</strain>
    </source>
</reference>
<protein>
    <submittedName>
        <fullName evidence="1">Uncharacterized protein</fullName>
    </submittedName>
</protein>